<keyword evidence="1" id="KW-0812">Transmembrane</keyword>
<keyword evidence="1" id="KW-1133">Transmembrane helix</keyword>
<name>A0A1I1WYR1_9BACI</name>
<feature type="transmembrane region" description="Helical" evidence="1">
    <location>
        <begin position="39"/>
        <end position="61"/>
    </location>
</feature>
<gene>
    <name evidence="2" type="ORF">SAMN05216238_10728</name>
</gene>
<dbReference type="OrthoDB" id="2721708at2"/>
<organism evidence="2 3">
    <name type="scientific">Lentibacillus persicus</name>
    <dbReference type="NCBI Taxonomy" id="640948"/>
    <lineage>
        <taxon>Bacteria</taxon>
        <taxon>Bacillati</taxon>
        <taxon>Bacillota</taxon>
        <taxon>Bacilli</taxon>
        <taxon>Bacillales</taxon>
        <taxon>Bacillaceae</taxon>
        <taxon>Lentibacillus</taxon>
    </lineage>
</organism>
<evidence type="ECO:0000313" key="2">
    <source>
        <dbReference type="EMBL" id="SFE00266.1"/>
    </source>
</evidence>
<reference evidence="3" key="1">
    <citation type="submission" date="2016-10" db="EMBL/GenBank/DDBJ databases">
        <authorList>
            <person name="Varghese N."/>
            <person name="Submissions S."/>
        </authorList>
    </citation>
    <scope>NUCLEOTIDE SEQUENCE [LARGE SCALE GENOMIC DNA]</scope>
    <source>
        <strain evidence="3">DSM 22530</strain>
    </source>
</reference>
<accession>A0A1I1WYR1</accession>
<keyword evidence="3" id="KW-1185">Reference proteome</keyword>
<dbReference type="Proteomes" id="UP000199474">
    <property type="component" value="Unassembled WGS sequence"/>
</dbReference>
<proteinExistence type="predicted"/>
<sequence>MSKGLKIMLFWSLGFPVILTALRITTDYFLGRDVELFSYSAVFLGTAAAGLIFAGPLNYYISKSQEE</sequence>
<keyword evidence="1" id="KW-0472">Membrane</keyword>
<dbReference type="RefSeq" id="WP_090085133.1">
    <property type="nucleotide sequence ID" value="NZ_FOMR01000007.1"/>
</dbReference>
<evidence type="ECO:0000256" key="1">
    <source>
        <dbReference type="SAM" id="Phobius"/>
    </source>
</evidence>
<dbReference type="AlphaFoldDB" id="A0A1I1WYR1"/>
<evidence type="ECO:0000313" key="3">
    <source>
        <dbReference type="Proteomes" id="UP000199474"/>
    </source>
</evidence>
<dbReference type="STRING" id="640948.SAMN05216238_10728"/>
<protein>
    <submittedName>
        <fullName evidence="2">Uncharacterized protein</fullName>
    </submittedName>
</protein>
<dbReference type="EMBL" id="FOMR01000007">
    <property type="protein sequence ID" value="SFE00266.1"/>
    <property type="molecule type" value="Genomic_DNA"/>
</dbReference>